<dbReference type="InterPro" id="IPR020846">
    <property type="entry name" value="MFS_dom"/>
</dbReference>
<feature type="transmembrane region" description="Helical" evidence="8">
    <location>
        <begin position="204"/>
        <end position="226"/>
    </location>
</feature>
<feature type="transmembrane region" description="Helical" evidence="8">
    <location>
        <begin position="96"/>
        <end position="117"/>
    </location>
</feature>
<reference evidence="10 11" key="1">
    <citation type="submission" date="2018-01" db="EMBL/GenBank/DDBJ databases">
        <title>Metagenomic assembled genomes from two thermal pools in the Uzon Caldera, Kamchatka, Russia.</title>
        <authorList>
            <person name="Wilkins L."/>
            <person name="Ettinger C."/>
        </authorList>
    </citation>
    <scope>NUCLEOTIDE SEQUENCE [LARGE SCALE GENOMIC DNA]</scope>
    <source>
        <strain evidence="10">ZAV-05</strain>
    </source>
</reference>
<feature type="domain" description="Major facilitator superfamily (MFS) profile" evidence="9">
    <location>
        <begin position="1"/>
        <end position="380"/>
    </location>
</feature>
<comment type="subcellular location">
    <subcellularLocation>
        <location evidence="1">Cell membrane</location>
        <topology evidence="1">Multi-pass membrane protein</topology>
    </subcellularLocation>
</comment>
<keyword evidence="4" id="KW-1003">Cell membrane</keyword>
<dbReference type="PANTHER" id="PTHR43271:SF1">
    <property type="entry name" value="INNER MEMBRANE TRANSPORT PROTEIN YNFM"/>
    <property type="match status" value="1"/>
</dbReference>
<evidence type="ECO:0000313" key="10">
    <source>
        <dbReference type="EMBL" id="PMP72858.1"/>
    </source>
</evidence>
<feature type="transmembrane region" description="Helical" evidence="8">
    <location>
        <begin position="238"/>
        <end position="261"/>
    </location>
</feature>
<dbReference type="AlphaFoldDB" id="A0A2J6WR33"/>
<feature type="transmembrane region" description="Helical" evidence="8">
    <location>
        <begin position="7"/>
        <end position="27"/>
    </location>
</feature>
<feature type="transmembrane region" description="Helical" evidence="8">
    <location>
        <begin position="39"/>
        <end position="59"/>
    </location>
</feature>
<feature type="transmembrane region" description="Helical" evidence="8">
    <location>
        <begin position="354"/>
        <end position="375"/>
    </location>
</feature>
<accession>A0A2J6WR33</accession>
<dbReference type="InterPro" id="IPR011701">
    <property type="entry name" value="MFS"/>
</dbReference>
<dbReference type="SUPFAM" id="SSF103473">
    <property type="entry name" value="MFS general substrate transporter"/>
    <property type="match status" value="1"/>
</dbReference>
<evidence type="ECO:0000256" key="7">
    <source>
        <dbReference type="ARBA" id="ARBA00023136"/>
    </source>
</evidence>
<dbReference type="CDD" id="cd17324">
    <property type="entry name" value="MFS_NepI_like"/>
    <property type="match status" value="1"/>
</dbReference>
<dbReference type="EMBL" id="PNIN01000015">
    <property type="protein sequence ID" value="PMP72858.1"/>
    <property type="molecule type" value="Genomic_DNA"/>
</dbReference>
<feature type="transmembrane region" description="Helical" evidence="8">
    <location>
        <begin position="270"/>
        <end position="286"/>
    </location>
</feature>
<dbReference type="PROSITE" id="PS50850">
    <property type="entry name" value="MFS"/>
    <property type="match status" value="1"/>
</dbReference>
<evidence type="ECO:0000259" key="9">
    <source>
        <dbReference type="PROSITE" id="PS50850"/>
    </source>
</evidence>
<evidence type="ECO:0000256" key="3">
    <source>
        <dbReference type="ARBA" id="ARBA00022448"/>
    </source>
</evidence>
<keyword evidence="3" id="KW-0813">Transport</keyword>
<keyword evidence="5 8" id="KW-0812">Transmembrane</keyword>
<dbReference type="InterPro" id="IPR036259">
    <property type="entry name" value="MFS_trans_sf"/>
</dbReference>
<name>A0A2J6WR33_9BACT</name>
<keyword evidence="6 8" id="KW-1133">Transmembrane helix</keyword>
<feature type="transmembrane region" description="Helical" evidence="8">
    <location>
        <begin position="292"/>
        <end position="315"/>
    </location>
</feature>
<feature type="transmembrane region" description="Helical" evidence="8">
    <location>
        <begin position="159"/>
        <end position="183"/>
    </location>
</feature>
<dbReference type="Gene3D" id="1.20.1250.20">
    <property type="entry name" value="MFS general substrate transporter like domains"/>
    <property type="match status" value="1"/>
</dbReference>
<organism evidence="10 11">
    <name type="scientific">Calditerrivibrio nitroreducens</name>
    <dbReference type="NCBI Taxonomy" id="477976"/>
    <lineage>
        <taxon>Bacteria</taxon>
        <taxon>Pseudomonadati</taxon>
        <taxon>Deferribacterota</taxon>
        <taxon>Deferribacteres</taxon>
        <taxon>Deferribacterales</taxon>
        <taxon>Calditerrivibrionaceae</taxon>
    </lineage>
</organism>
<protein>
    <submittedName>
        <fullName evidence="10">MFS transporter</fullName>
    </submittedName>
</protein>
<comment type="similarity">
    <text evidence="2">Belongs to the major facilitator superfamily.</text>
</comment>
<gene>
    <name evidence="10" type="ORF">C0187_00845</name>
</gene>
<dbReference type="PANTHER" id="PTHR43271">
    <property type="entry name" value="BLL2771 PROTEIN"/>
    <property type="match status" value="1"/>
</dbReference>
<evidence type="ECO:0000256" key="4">
    <source>
        <dbReference type="ARBA" id="ARBA00022475"/>
    </source>
</evidence>
<dbReference type="Proteomes" id="UP000242881">
    <property type="component" value="Unassembled WGS sequence"/>
</dbReference>
<feature type="transmembrane region" description="Helical" evidence="8">
    <location>
        <begin position="71"/>
        <end position="90"/>
    </location>
</feature>
<evidence type="ECO:0000313" key="11">
    <source>
        <dbReference type="Proteomes" id="UP000242881"/>
    </source>
</evidence>
<dbReference type="Pfam" id="PF07690">
    <property type="entry name" value="MFS_1"/>
    <property type="match status" value="1"/>
</dbReference>
<dbReference type="GO" id="GO:0005886">
    <property type="term" value="C:plasma membrane"/>
    <property type="evidence" value="ECO:0007669"/>
    <property type="project" value="UniProtKB-SubCell"/>
</dbReference>
<feature type="transmembrane region" description="Helical" evidence="8">
    <location>
        <begin position="129"/>
        <end position="147"/>
    </location>
</feature>
<evidence type="ECO:0000256" key="1">
    <source>
        <dbReference type="ARBA" id="ARBA00004651"/>
    </source>
</evidence>
<comment type="caution">
    <text evidence="10">The sequence shown here is derived from an EMBL/GenBank/DDBJ whole genome shotgun (WGS) entry which is preliminary data.</text>
</comment>
<feature type="transmembrane region" description="Helical" evidence="8">
    <location>
        <begin position="327"/>
        <end position="348"/>
    </location>
</feature>
<evidence type="ECO:0000256" key="6">
    <source>
        <dbReference type="ARBA" id="ARBA00022989"/>
    </source>
</evidence>
<evidence type="ECO:0000256" key="2">
    <source>
        <dbReference type="ARBA" id="ARBA00008335"/>
    </source>
</evidence>
<keyword evidence="7 8" id="KW-0472">Membrane</keyword>
<proteinExistence type="inferred from homology"/>
<evidence type="ECO:0000256" key="5">
    <source>
        <dbReference type="ARBA" id="ARBA00022692"/>
    </source>
</evidence>
<dbReference type="GO" id="GO:0022857">
    <property type="term" value="F:transmembrane transporter activity"/>
    <property type="evidence" value="ECO:0007669"/>
    <property type="project" value="InterPro"/>
</dbReference>
<sequence length="380" mass="42943">MSFKDIFFVVYTAVLTFSVLYSPQPLLPVLMKEFGVDKSSAALITTVTMLPLSLSPIIYGFVLEKFTAKRVMSFAISILVVLEISIYFINDFYLLIFVRLLQGFSIPGVLTSLMTFVSMASEKSLIQRVMSYYIAATILGGFLGRFISGLISKLFGWRYGFLILGFSLAISFILLFFISDYKIQVKERITLKNAMNVIKTHPFLNIYITIFCTFFVFAAMLNFIPFRLKEISDNVSEFIIGLSYSGYVMGIIVSLFSMWLIKFFKTEKKVILYGLMIYLMSIPLFSVKSIFFIFFAMFVFCTGMFTTHSIASGFLNKLAITNKGIVNGLYVSFYYTGGVLGTFLPGYLYKSFGWNAFLILLSALILVGVGSAIQIRQLHP</sequence>
<evidence type="ECO:0000256" key="8">
    <source>
        <dbReference type="SAM" id="Phobius"/>
    </source>
</evidence>